<gene>
    <name evidence="2" type="ORF">GCM10011499_25430</name>
</gene>
<keyword evidence="3" id="KW-1185">Reference proteome</keyword>
<reference evidence="2 3" key="1">
    <citation type="journal article" date="2014" name="Int. J. Syst. Evol. Microbiol.">
        <title>Complete genome sequence of Corynebacterium casei LMG S-19264T (=DSM 44701T), isolated from a smear-ripened cheese.</title>
        <authorList>
            <consortium name="US DOE Joint Genome Institute (JGI-PGF)"/>
            <person name="Walter F."/>
            <person name="Albersmeier A."/>
            <person name="Kalinowski J."/>
            <person name="Ruckert C."/>
        </authorList>
    </citation>
    <scope>NUCLEOTIDE SEQUENCE [LARGE SCALE GENOMIC DNA]</scope>
    <source>
        <strain evidence="2 3">CGMCC 1.15896</strain>
    </source>
</reference>
<dbReference type="Proteomes" id="UP000596977">
    <property type="component" value="Unassembled WGS sequence"/>
</dbReference>
<evidence type="ECO:0000256" key="1">
    <source>
        <dbReference type="SAM" id="SignalP"/>
    </source>
</evidence>
<dbReference type="OrthoDB" id="7950342at2"/>
<feature type="signal peptide" evidence="1">
    <location>
        <begin position="1"/>
        <end position="29"/>
    </location>
</feature>
<dbReference type="RefSeq" id="WP_127072024.1">
    <property type="nucleotide sequence ID" value="NZ_BMKB01000004.1"/>
</dbReference>
<evidence type="ECO:0008006" key="4">
    <source>
        <dbReference type="Google" id="ProtNLM"/>
    </source>
</evidence>
<organism evidence="2 3">
    <name type="scientific">Pelagibacterium lentulum</name>
    <dbReference type="NCBI Taxonomy" id="2029865"/>
    <lineage>
        <taxon>Bacteria</taxon>
        <taxon>Pseudomonadati</taxon>
        <taxon>Pseudomonadota</taxon>
        <taxon>Alphaproteobacteria</taxon>
        <taxon>Hyphomicrobiales</taxon>
        <taxon>Devosiaceae</taxon>
        <taxon>Pelagibacterium</taxon>
    </lineage>
</organism>
<dbReference type="AlphaFoldDB" id="A0A916RHQ0"/>
<proteinExistence type="predicted"/>
<name>A0A916RHQ0_9HYPH</name>
<accession>A0A916RHQ0</accession>
<comment type="caution">
    <text evidence="2">The sequence shown here is derived from an EMBL/GenBank/DDBJ whole genome shotgun (WGS) entry which is preliminary data.</text>
</comment>
<protein>
    <recommendedName>
        <fullName evidence="4">PepSY domain-containing protein</fullName>
    </recommendedName>
</protein>
<dbReference type="EMBL" id="BMKB01000004">
    <property type="protein sequence ID" value="GGA54187.1"/>
    <property type="molecule type" value="Genomic_DNA"/>
</dbReference>
<evidence type="ECO:0000313" key="2">
    <source>
        <dbReference type="EMBL" id="GGA54187.1"/>
    </source>
</evidence>
<feature type="chain" id="PRO_5037640810" description="PepSY domain-containing protein" evidence="1">
    <location>
        <begin position="30"/>
        <end position="99"/>
    </location>
</feature>
<keyword evidence="1" id="KW-0732">Signal</keyword>
<sequence length="99" mass="10111">MKNALFSRILSVIVTAALLAPAGSGAAFAQGGCWDNSTIQAALAEGRIQPVASVLAREGISPSTQVLNVRVCEQGGGLVYVLAVLESSGEARNLTLNAQ</sequence>
<evidence type="ECO:0000313" key="3">
    <source>
        <dbReference type="Proteomes" id="UP000596977"/>
    </source>
</evidence>